<dbReference type="PANTHER" id="PTHR43297:SF2">
    <property type="entry name" value="DIPEPTIDE TRANSPORT ATP-BINDING PROTEIN DPPD"/>
    <property type="match status" value="1"/>
</dbReference>
<gene>
    <name evidence="9" type="ORF">GC722_11450</name>
</gene>
<protein>
    <submittedName>
        <fullName evidence="9">Dipeptide ABC transporter ATP-binding protein</fullName>
    </submittedName>
</protein>
<dbReference type="NCBIfam" id="NF007739">
    <property type="entry name" value="PRK10419.1"/>
    <property type="match status" value="2"/>
</dbReference>
<dbReference type="CDD" id="cd03257">
    <property type="entry name" value="ABC_NikE_OppD_transporters"/>
    <property type="match status" value="2"/>
</dbReference>
<keyword evidence="4" id="KW-1003">Cell membrane</keyword>
<evidence type="ECO:0000256" key="3">
    <source>
        <dbReference type="ARBA" id="ARBA00022448"/>
    </source>
</evidence>
<feature type="domain" description="ABC transporter" evidence="8">
    <location>
        <begin position="399"/>
        <end position="638"/>
    </location>
</feature>
<accession>A0A6A9UUY6</accession>
<dbReference type="PROSITE" id="PS00211">
    <property type="entry name" value="ABC_TRANSPORTER_1"/>
    <property type="match status" value="2"/>
</dbReference>
<evidence type="ECO:0000259" key="8">
    <source>
        <dbReference type="PROSITE" id="PS50893"/>
    </source>
</evidence>
<dbReference type="InterPro" id="IPR050388">
    <property type="entry name" value="ABC_Ni/Peptide_Import"/>
</dbReference>
<name>A0A6A9UUY6_9ACTN</name>
<dbReference type="InterPro" id="IPR003439">
    <property type="entry name" value="ABC_transporter-like_ATP-bd"/>
</dbReference>
<dbReference type="PROSITE" id="PS50893">
    <property type="entry name" value="ABC_TRANSPORTER_2"/>
    <property type="match status" value="2"/>
</dbReference>
<dbReference type="RefSeq" id="WP_156610226.1">
    <property type="nucleotide sequence ID" value="NZ_WPCU01000007.1"/>
</dbReference>
<evidence type="ECO:0000256" key="6">
    <source>
        <dbReference type="ARBA" id="ARBA00022840"/>
    </source>
</evidence>
<dbReference type="InterPro" id="IPR027417">
    <property type="entry name" value="P-loop_NTPase"/>
</dbReference>
<comment type="caution">
    <text evidence="9">The sequence shown here is derived from an EMBL/GenBank/DDBJ whole genome shotgun (WGS) entry which is preliminary data.</text>
</comment>
<evidence type="ECO:0000313" key="10">
    <source>
        <dbReference type="Proteomes" id="UP000435304"/>
    </source>
</evidence>
<reference evidence="9 10" key="1">
    <citation type="submission" date="2019-12" db="EMBL/GenBank/DDBJ databases">
        <title>Auraticoccus cholistani sp. nov., an actinomycete isolated from soil of Cholistan desert.</title>
        <authorList>
            <person name="Cheema M.T."/>
        </authorList>
    </citation>
    <scope>NUCLEOTIDE SEQUENCE [LARGE SCALE GENOMIC DNA]</scope>
    <source>
        <strain evidence="9 10">F435</strain>
    </source>
</reference>
<dbReference type="InterPro" id="IPR003593">
    <property type="entry name" value="AAA+_ATPase"/>
</dbReference>
<dbReference type="FunFam" id="3.40.50.300:FF:000016">
    <property type="entry name" value="Oligopeptide ABC transporter ATP-binding component"/>
    <property type="match status" value="2"/>
</dbReference>
<dbReference type="PANTHER" id="PTHR43297">
    <property type="entry name" value="OLIGOPEPTIDE TRANSPORT ATP-BINDING PROTEIN APPD"/>
    <property type="match status" value="1"/>
</dbReference>
<keyword evidence="6 9" id="KW-0067">ATP-binding</keyword>
<keyword evidence="3" id="KW-0813">Transport</keyword>
<evidence type="ECO:0000256" key="2">
    <source>
        <dbReference type="ARBA" id="ARBA00005417"/>
    </source>
</evidence>
<dbReference type="NCBIfam" id="NF008453">
    <property type="entry name" value="PRK11308.1"/>
    <property type="match status" value="2"/>
</dbReference>
<dbReference type="InterPro" id="IPR017871">
    <property type="entry name" value="ABC_transporter-like_CS"/>
</dbReference>
<keyword evidence="7" id="KW-0472">Membrane</keyword>
<comment type="similarity">
    <text evidence="2">Belongs to the ABC transporter superfamily.</text>
</comment>
<dbReference type="AlphaFoldDB" id="A0A6A9UUY6"/>
<comment type="subcellular location">
    <subcellularLocation>
        <location evidence="1">Cell membrane</location>
        <topology evidence="1">Peripheral membrane protein</topology>
    </subcellularLocation>
</comment>
<dbReference type="Pfam" id="PF08352">
    <property type="entry name" value="oligo_HPY"/>
    <property type="match status" value="2"/>
</dbReference>
<proteinExistence type="inferred from homology"/>
<dbReference type="SUPFAM" id="SSF52540">
    <property type="entry name" value="P-loop containing nucleoside triphosphate hydrolases"/>
    <property type="match status" value="2"/>
</dbReference>
<evidence type="ECO:0000256" key="5">
    <source>
        <dbReference type="ARBA" id="ARBA00022741"/>
    </source>
</evidence>
<evidence type="ECO:0000256" key="7">
    <source>
        <dbReference type="ARBA" id="ARBA00023136"/>
    </source>
</evidence>
<dbReference type="GO" id="GO:0016887">
    <property type="term" value="F:ATP hydrolysis activity"/>
    <property type="evidence" value="ECO:0007669"/>
    <property type="project" value="InterPro"/>
</dbReference>
<dbReference type="Gene3D" id="3.40.50.300">
    <property type="entry name" value="P-loop containing nucleotide triphosphate hydrolases"/>
    <property type="match status" value="2"/>
</dbReference>
<keyword evidence="10" id="KW-1185">Reference proteome</keyword>
<evidence type="ECO:0000256" key="4">
    <source>
        <dbReference type="ARBA" id="ARBA00022475"/>
    </source>
</evidence>
<evidence type="ECO:0000256" key="1">
    <source>
        <dbReference type="ARBA" id="ARBA00004202"/>
    </source>
</evidence>
<dbReference type="SMART" id="SM00382">
    <property type="entry name" value="AAA"/>
    <property type="match status" value="2"/>
</dbReference>
<feature type="domain" description="ABC transporter" evidence="8">
    <location>
        <begin position="22"/>
        <end position="269"/>
    </location>
</feature>
<dbReference type="GO" id="GO:0015833">
    <property type="term" value="P:peptide transport"/>
    <property type="evidence" value="ECO:0007669"/>
    <property type="project" value="InterPro"/>
</dbReference>
<dbReference type="InterPro" id="IPR013563">
    <property type="entry name" value="Oligopep_ABC_C"/>
</dbReference>
<dbReference type="GO" id="GO:0005886">
    <property type="term" value="C:plasma membrane"/>
    <property type="evidence" value="ECO:0007669"/>
    <property type="project" value="UniProtKB-SubCell"/>
</dbReference>
<sequence>MTTATTSAGRRRTGAGDVVLSVRDLHVTFPSEAGDVRAVRGLDFDLRAGETMAIVGESGSGKSVTSLAVMGLHPASAQITGSVRLHGEEILDRDDAAMSKLRGKAMSMVFQDPLSALTPVYTVGDQIVEAIQLHRPMPAAQAWKEAVELLDLVGIPNPQARVRSFPHEFSGGMRQRAMIAMAIANDPDVIIADEPTTALDVTIQAQVLEVLKRAQRETGAAVIMITHDLGVVAGMADRVTVMYAGRPVEQGSVDDIYYRPQMPYTIGLLGSVPRLDAAERQPLATVEGNPPSVVNLPPGCPFAPRCPLAEEQCWTTEPALVEHSGSLARRVTAGPDSEAATVAGHAAACHLADRVVRDGLRYTDIFPVAEHAWSALEQVPREQRQPVLQISGLKRHYPLMKGAVLRRRVGTVYAVDGIDLEVREGETLGLVGESGCGKSTTLMEVLNFLPPTDGTITVLGKNPAALRGRARKELRRDLQIVFQDPMASLDPRMTVFDLIAEPLKAHGWSKADTAARVEELMATVGLDPSHVNRYPGQFSGGQRQRIGIARALALKPKLLVLDEPVSALDVSIQAGVINLLDQLKAELGLSYLFVAHDLAVIRHIADRVAVMYLGSIVEHGDVDQVYDNPRHPYTQALLSAIPIPDPETERTRERILLRGELPSPADPPSGCKFRTRCPRKLALPESDQERCVTEPPPLLPVGTDHTSACHFNDTDRHVDVVA</sequence>
<dbReference type="Pfam" id="PF00005">
    <property type="entry name" value="ABC_tran"/>
    <property type="match status" value="2"/>
</dbReference>
<dbReference type="NCBIfam" id="TIGR01727">
    <property type="entry name" value="oligo_HPY"/>
    <property type="match status" value="2"/>
</dbReference>
<dbReference type="GO" id="GO:0005524">
    <property type="term" value="F:ATP binding"/>
    <property type="evidence" value="ECO:0007669"/>
    <property type="project" value="UniProtKB-KW"/>
</dbReference>
<evidence type="ECO:0000313" key="9">
    <source>
        <dbReference type="EMBL" id="MVA76633.1"/>
    </source>
</evidence>
<organism evidence="9 10">
    <name type="scientific">Auraticoccus cholistanensis</name>
    <dbReference type="NCBI Taxonomy" id="2656650"/>
    <lineage>
        <taxon>Bacteria</taxon>
        <taxon>Bacillati</taxon>
        <taxon>Actinomycetota</taxon>
        <taxon>Actinomycetes</taxon>
        <taxon>Propionibacteriales</taxon>
        <taxon>Propionibacteriaceae</taxon>
        <taxon>Auraticoccus</taxon>
    </lineage>
</organism>
<dbReference type="EMBL" id="WPCU01000007">
    <property type="protein sequence ID" value="MVA76633.1"/>
    <property type="molecule type" value="Genomic_DNA"/>
</dbReference>
<dbReference type="Proteomes" id="UP000435304">
    <property type="component" value="Unassembled WGS sequence"/>
</dbReference>
<keyword evidence="5" id="KW-0547">Nucleotide-binding</keyword>